<dbReference type="PANTHER" id="PTHR48094">
    <property type="entry name" value="PROTEIN/NUCLEIC ACID DEGLYCASE DJ-1-RELATED"/>
    <property type="match status" value="1"/>
</dbReference>
<dbReference type="InterPro" id="IPR029062">
    <property type="entry name" value="Class_I_gatase-like"/>
</dbReference>
<reference evidence="10 11" key="1">
    <citation type="submission" date="2024-05" db="EMBL/GenBank/DDBJ databases">
        <authorList>
            <person name="Wallberg A."/>
        </authorList>
    </citation>
    <scope>NUCLEOTIDE SEQUENCE [LARGE SCALE GENOMIC DNA]</scope>
</reference>
<dbReference type="Proteomes" id="UP001497623">
    <property type="component" value="Unassembled WGS sequence"/>
</dbReference>
<evidence type="ECO:0000313" key="11">
    <source>
        <dbReference type="Proteomes" id="UP001497623"/>
    </source>
</evidence>
<comment type="caution">
    <text evidence="10">The sequence shown here is derived from an EMBL/GenBank/DDBJ whole genome shotgun (WGS) entry which is preliminary data.</text>
</comment>
<feature type="non-terminal residue" evidence="10">
    <location>
        <position position="215"/>
    </location>
</feature>
<evidence type="ECO:0000256" key="1">
    <source>
        <dbReference type="ARBA" id="ARBA00004412"/>
    </source>
</evidence>
<dbReference type="GO" id="GO:0019172">
    <property type="term" value="F:glyoxalase III activity"/>
    <property type="evidence" value="ECO:0007669"/>
    <property type="project" value="TreeGrafter"/>
</dbReference>
<evidence type="ECO:0000256" key="4">
    <source>
        <dbReference type="ARBA" id="ARBA00022729"/>
    </source>
</evidence>
<evidence type="ECO:0000256" key="3">
    <source>
        <dbReference type="ARBA" id="ARBA00022525"/>
    </source>
</evidence>
<keyword evidence="3" id="KW-0964">Secreted</keyword>
<dbReference type="Gene3D" id="3.40.50.880">
    <property type="match status" value="1"/>
</dbReference>
<dbReference type="EMBL" id="CAXKWB010006693">
    <property type="protein sequence ID" value="CAL4083938.1"/>
    <property type="molecule type" value="Genomic_DNA"/>
</dbReference>
<protein>
    <recommendedName>
        <fullName evidence="6">Glutamine amidotransferase-like class 1 domain-containing protein 1</fullName>
    </recommendedName>
    <alternativeName>
        <fullName evidence="8">Ferry endosomal RAB5 effector complex subunit 5</fullName>
    </alternativeName>
    <alternativeName>
        <fullName evidence="7">Parkinson disease 7 domain-containing protein 1</fullName>
    </alternativeName>
</protein>
<sequence>MTKQNCLIVLSASELGVSAPSFLQCYKLTQSALNIHITTPQGSKPAISYRTGAMILPDVPLKGVFEPRHLFNLPGSQYSCVVIPHSPGATDDLAQDNHIGNILTHCLAERKPVCAVGLGVCALLSAKNGEDWAFRDIALTGSSLSEVASLPVFPRLPVLPGDAVLDRGGVFSTGAPSSIHIVVNAGVITGQNQQSTLSAVQNMILLVNQRQSKSK</sequence>
<dbReference type="SUPFAM" id="SSF52317">
    <property type="entry name" value="Class I glutamine amidotransferase-like"/>
    <property type="match status" value="1"/>
</dbReference>
<proteinExistence type="predicted"/>
<dbReference type="GO" id="GO:0005769">
    <property type="term" value="C:early endosome"/>
    <property type="evidence" value="ECO:0007669"/>
    <property type="project" value="UniProtKB-SubCell"/>
</dbReference>
<evidence type="ECO:0000256" key="9">
    <source>
        <dbReference type="ARBA" id="ARBA00045408"/>
    </source>
</evidence>
<organism evidence="10 11">
    <name type="scientific">Meganyctiphanes norvegica</name>
    <name type="common">Northern krill</name>
    <name type="synonym">Thysanopoda norvegica</name>
    <dbReference type="NCBI Taxonomy" id="48144"/>
    <lineage>
        <taxon>Eukaryota</taxon>
        <taxon>Metazoa</taxon>
        <taxon>Ecdysozoa</taxon>
        <taxon>Arthropoda</taxon>
        <taxon>Crustacea</taxon>
        <taxon>Multicrustacea</taxon>
        <taxon>Malacostraca</taxon>
        <taxon>Eumalacostraca</taxon>
        <taxon>Eucarida</taxon>
        <taxon>Euphausiacea</taxon>
        <taxon>Euphausiidae</taxon>
        <taxon>Meganyctiphanes</taxon>
    </lineage>
</organism>
<evidence type="ECO:0000313" key="10">
    <source>
        <dbReference type="EMBL" id="CAL4083938.1"/>
    </source>
</evidence>
<evidence type="ECO:0000256" key="5">
    <source>
        <dbReference type="ARBA" id="ARBA00022753"/>
    </source>
</evidence>
<comment type="function">
    <text evidence="9">Component of the FERRY complex (Five-subunit Endosomal Rab5 and RNA/ribosome intermediary). The FERRY complex directly interacts with mRNAs and RAB5A, and functions as a RAB5A effector involved in the localization and the distribution of specific mRNAs most likely by mediating their endosomal transport. The complex recruits mRNAs and ribosomes to early endosomes through direct mRNA-interaction.</text>
</comment>
<name>A0AAV2QJA4_MEGNR</name>
<gene>
    <name evidence="10" type="ORF">MNOR_LOCUS12270</name>
</gene>
<dbReference type="AlphaFoldDB" id="A0AAV2QJA4"/>
<evidence type="ECO:0000256" key="7">
    <source>
        <dbReference type="ARBA" id="ARBA00042130"/>
    </source>
</evidence>
<dbReference type="GO" id="GO:0019243">
    <property type="term" value="P:methylglyoxal catabolic process to D-lactate via S-lactoyl-glutathione"/>
    <property type="evidence" value="ECO:0007669"/>
    <property type="project" value="TreeGrafter"/>
</dbReference>
<dbReference type="GO" id="GO:0005576">
    <property type="term" value="C:extracellular region"/>
    <property type="evidence" value="ECO:0007669"/>
    <property type="project" value="UniProtKB-SubCell"/>
</dbReference>
<keyword evidence="4" id="KW-0732">Signal</keyword>
<comment type="subcellular location">
    <subcellularLocation>
        <location evidence="1">Early endosome</location>
    </subcellularLocation>
    <subcellularLocation>
        <location evidence="2">Secreted</location>
    </subcellularLocation>
</comment>
<evidence type="ECO:0000256" key="6">
    <source>
        <dbReference type="ARBA" id="ARBA00039189"/>
    </source>
</evidence>
<accession>A0AAV2QJA4</accession>
<dbReference type="InterPro" id="IPR050325">
    <property type="entry name" value="Prot/Nucl_acid_deglycase"/>
</dbReference>
<evidence type="ECO:0000256" key="8">
    <source>
        <dbReference type="ARBA" id="ARBA00044823"/>
    </source>
</evidence>
<evidence type="ECO:0000256" key="2">
    <source>
        <dbReference type="ARBA" id="ARBA00004613"/>
    </source>
</evidence>
<keyword evidence="11" id="KW-1185">Reference proteome</keyword>
<keyword evidence="5" id="KW-0967">Endosome</keyword>
<dbReference type="PANTHER" id="PTHR48094:SF18">
    <property type="entry name" value="GLUTAMINE AMIDOTRANSFERASE-LIKE CLASS 1 DOMAIN-CONTAINING PROTEIN 1"/>
    <property type="match status" value="1"/>
</dbReference>